<keyword evidence="2" id="KW-0560">Oxidoreductase</keyword>
<feature type="compositionally biased region" description="Low complexity" evidence="4">
    <location>
        <begin position="416"/>
        <end position="431"/>
    </location>
</feature>
<feature type="compositionally biased region" description="Pro residues" evidence="4">
    <location>
        <begin position="144"/>
        <end position="154"/>
    </location>
</feature>
<dbReference type="GO" id="GO:0046872">
    <property type="term" value="F:metal ion binding"/>
    <property type="evidence" value="ECO:0007669"/>
    <property type="project" value="UniProtKB-KW"/>
</dbReference>
<dbReference type="PANTHER" id="PTHR22966">
    <property type="entry name" value="2-AMINOETHANETHIOL DIOXYGENASE"/>
    <property type="match status" value="1"/>
</dbReference>
<reference evidence="6" key="1">
    <citation type="journal article" date="2018" name="Nat. Microbiol.">
        <title>Leveraging single-cell genomics to expand the fungal tree of life.</title>
        <authorList>
            <person name="Ahrendt S.R."/>
            <person name="Quandt C.A."/>
            <person name="Ciobanu D."/>
            <person name="Clum A."/>
            <person name="Salamov A."/>
            <person name="Andreopoulos B."/>
            <person name="Cheng J.F."/>
            <person name="Woyke T."/>
            <person name="Pelin A."/>
            <person name="Henrissat B."/>
            <person name="Reynolds N.K."/>
            <person name="Benny G.L."/>
            <person name="Smith M.E."/>
            <person name="James T.Y."/>
            <person name="Grigoriev I.V."/>
        </authorList>
    </citation>
    <scope>NUCLEOTIDE SEQUENCE [LARGE SCALE GENOMIC DNA]</scope>
    <source>
        <strain evidence="6">ATCC 52028</strain>
    </source>
</reference>
<keyword evidence="6" id="KW-1185">Reference proteome</keyword>
<feature type="region of interest" description="Disordered" evidence="4">
    <location>
        <begin position="1"/>
        <end position="61"/>
    </location>
</feature>
<feature type="region of interest" description="Disordered" evidence="4">
    <location>
        <begin position="121"/>
        <end position="156"/>
    </location>
</feature>
<dbReference type="SUPFAM" id="SSF51182">
    <property type="entry name" value="RmlC-like cupins"/>
    <property type="match status" value="1"/>
</dbReference>
<evidence type="ECO:0000256" key="4">
    <source>
        <dbReference type="SAM" id="MobiDB-lite"/>
    </source>
</evidence>
<evidence type="ECO:0000313" key="5">
    <source>
        <dbReference type="EMBL" id="RKP00195.1"/>
    </source>
</evidence>
<dbReference type="EMBL" id="ML014230">
    <property type="protein sequence ID" value="RKP00195.1"/>
    <property type="molecule type" value="Genomic_DNA"/>
</dbReference>
<dbReference type="InterPro" id="IPR012864">
    <property type="entry name" value="PCO/ADO"/>
</dbReference>
<evidence type="ECO:0000256" key="2">
    <source>
        <dbReference type="ARBA" id="ARBA00023002"/>
    </source>
</evidence>
<dbReference type="GO" id="GO:0016702">
    <property type="term" value="F:oxidoreductase activity, acting on single donors with incorporation of molecular oxygen, incorporation of two atoms of oxygen"/>
    <property type="evidence" value="ECO:0007669"/>
    <property type="project" value="InterPro"/>
</dbReference>
<feature type="compositionally biased region" description="Low complexity" evidence="4">
    <location>
        <begin position="1"/>
        <end position="13"/>
    </location>
</feature>
<dbReference type="PANTHER" id="PTHR22966:SF61">
    <property type="entry name" value="2-AMINOETHANETHIOL DIOXYGENASE"/>
    <property type="match status" value="1"/>
</dbReference>
<keyword evidence="3" id="KW-0408">Iron</keyword>
<proteinExistence type="predicted"/>
<feature type="region of interest" description="Disordered" evidence="4">
    <location>
        <begin position="394"/>
        <end position="431"/>
    </location>
</feature>
<gene>
    <name evidence="5" type="ORF">CXG81DRAFT_19820</name>
</gene>
<evidence type="ECO:0000256" key="3">
    <source>
        <dbReference type="ARBA" id="ARBA00023004"/>
    </source>
</evidence>
<evidence type="ECO:0000313" key="6">
    <source>
        <dbReference type="Proteomes" id="UP000274922"/>
    </source>
</evidence>
<organism evidence="5 6">
    <name type="scientific">Caulochytrium protostelioides</name>
    <dbReference type="NCBI Taxonomy" id="1555241"/>
    <lineage>
        <taxon>Eukaryota</taxon>
        <taxon>Fungi</taxon>
        <taxon>Fungi incertae sedis</taxon>
        <taxon>Chytridiomycota</taxon>
        <taxon>Chytridiomycota incertae sedis</taxon>
        <taxon>Chytridiomycetes</taxon>
        <taxon>Caulochytriales</taxon>
        <taxon>Caulochytriaceae</taxon>
        <taxon>Caulochytrium</taxon>
    </lineage>
</organism>
<feature type="compositionally biased region" description="Pro residues" evidence="4">
    <location>
        <begin position="284"/>
        <end position="295"/>
    </location>
</feature>
<feature type="compositionally biased region" description="Low complexity" evidence="4">
    <location>
        <begin position="27"/>
        <end position="39"/>
    </location>
</feature>
<accession>A0A4P9X533</accession>
<dbReference type="InterPro" id="IPR011051">
    <property type="entry name" value="RmlC_Cupin_sf"/>
</dbReference>
<dbReference type="Proteomes" id="UP000274922">
    <property type="component" value="Unassembled WGS sequence"/>
</dbReference>
<dbReference type="STRING" id="1555241.A0A4P9X533"/>
<keyword evidence="1" id="KW-0479">Metal-binding</keyword>
<dbReference type="OrthoDB" id="271433at2759"/>
<dbReference type="Pfam" id="PF07847">
    <property type="entry name" value="PCO_ADO"/>
    <property type="match status" value="1"/>
</dbReference>
<feature type="region of interest" description="Disordered" evidence="4">
    <location>
        <begin position="260"/>
        <end position="301"/>
    </location>
</feature>
<evidence type="ECO:0000256" key="1">
    <source>
        <dbReference type="ARBA" id="ARBA00022723"/>
    </source>
</evidence>
<dbReference type="AlphaFoldDB" id="A0A4P9X533"/>
<protein>
    <submittedName>
        <fullName evidence="5">Uncharacterized protein</fullName>
    </submittedName>
</protein>
<sequence>MPDPPNAADAATPHVATREGGPGPGNRSVWTAAAAAGVRARGGGRRTDGRSVGPPSAVSPVLPARRSRSLLVIAPRPRATPADALQALRSRAPQSRPRARRRGIGSRLLLLLLRRRVGDPRVAALPPASPPAGRSRLGRQPMRSQPPPPPPSAPAPSLMQALAAAACALFRPRPQAWSARDVAALQSLIGRLLSRVRRSHLRLRRPRGPVEYYAVLDDPAVTIGVFVLRAGVSMPIHDHPGMTVFSQIVTGGTRLATYTTPRLPAPAGVDRASGSGNSRLPSWTPAPPPPPPPPPRHPRPALATVYDRVDVHHPMALAVIRPDAQHTIHTYTAQPIRQVVSSRSRDDGDGDDDETNTDFAAFIDVIGPPYGPGRPCTYFVERPLPPAMRASAFAQLQRSDPSGTAAAAADGSWETAPSSPASSPASSPRPAARLDVQERLCLLQPCADLDYECHEVPYTGDAIDTAALPSGHADLARVRAYVAPWLAPEPACHRAADRGLRI</sequence>
<name>A0A4P9X533_9FUNG</name>